<sequence length="89" mass="10381">MSNTTNTCSLPRVLNIDWRMDLKTSSSNISRMNVPSVLFKLEVENKEKINKEEDEEQKTKTVIFELNKETINTMLDSLEFVKNQLDTIK</sequence>
<organism evidence="3 4">
    <name type="scientific">Dictyostelium firmibasis</name>
    <dbReference type="NCBI Taxonomy" id="79012"/>
    <lineage>
        <taxon>Eukaryota</taxon>
        <taxon>Amoebozoa</taxon>
        <taxon>Evosea</taxon>
        <taxon>Eumycetozoa</taxon>
        <taxon>Dictyostelia</taxon>
        <taxon>Dictyosteliales</taxon>
        <taxon>Dictyosteliaceae</taxon>
        <taxon>Dictyostelium</taxon>
    </lineage>
</organism>
<evidence type="ECO:0000313" key="4">
    <source>
        <dbReference type="Proteomes" id="UP001344447"/>
    </source>
</evidence>
<dbReference type="Pfam" id="PF07258">
    <property type="entry name" value="COMM_domain"/>
    <property type="match status" value="1"/>
</dbReference>
<dbReference type="PANTHER" id="PTHR15663">
    <property type="entry name" value="COMM DOMAIN-CONTAINING PROTEIN 9"/>
    <property type="match status" value="1"/>
</dbReference>
<accession>A0AAN7UBP5</accession>
<evidence type="ECO:0000256" key="1">
    <source>
        <dbReference type="ARBA" id="ARBA00093300"/>
    </source>
</evidence>
<dbReference type="InterPro" id="IPR017920">
    <property type="entry name" value="COMM"/>
</dbReference>
<dbReference type="InterPro" id="IPR037360">
    <property type="entry name" value="COMMD9"/>
</dbReference>
<dbReference type="Proteomes" id="UP001344447">
    <property type="component" value="Unassembled WGS sequence"/>
</dbReference>
<keyword evidence="4" id="KW-1185">Reference proteome</keyword>
<name>A0AAN7UBP5_9MYCE</name>
<protein>
    <recommendedName>
        <fullName evidence="2">COMM domain-containing protein</fullName>
    </recommendedName>
</protein>
<gene>
    <name evidence="3" type="ORF">RB653_005065</name>
</gene>
<dbReference type="EMBL" id="JAVFKY010000001">
    <property type="protein sequence ID" value="KAK5583470.1"/>
    <property type="molecule type" value="Genomic_DNA"/>
</dbReference>
<dbReference type="AlphaFoldDB" id="A0AAN7UBP5"/>
<proteinExistence type="predicted"/>
<comment type="caution">
    <text evidence="3">The sequence shown here is derived from an EMBL/GenBank/DDBJ whole genome shotgun (WGS) entry which is preliminary data.</text>
</comment>
<reference evidence="3 4" key="1">
    <citation type="submission" date="2023-11" db="EMBL/GenBank/DDBJ databases">
        <title>Dfirmibasis_genome.</title>
        <authorList>
            <person name="Edelbroek B."/>
            <person name="Kjellin J."/>
            <person name="Jerlstrom-Hultqvist J."/>
            <person name="Soderbom F."/>
        </authorList>
    </citation>
    <scope>NUCLEOTIDE SEQUENCE [LARGE SCALE GENOMIC DNA]</scope>
    <source>
        <strain evidence="3 4">TNS-C-14</strain>
    </source>
</reference>
<evidence type="ECO:0000313" key="3">
    <source>
        <dbReference type="EMBL" id="KAK5583470.1"/>
    </source>
</evidence>
<evidence type="ECO:0000259" key="2">
    <source>
        <dbReference type="PROSITE" id="PS51269"/>
    </source>
</evidence>
<dbReference type="PANTHER" id="PTHR15663:SF4">
    <property type="entry name" value="COMM DOMAIN-CONTAINING PROTEIN 9"/>
    <property type="match status" value="1"/>
</dbReference>
<comment type="function">
    <text evidence="1">Scaffold protein in the commander complex that is essential for endosomal recycling of transmembrane cargos; the commander complex is composed of the CCC subcomplex and the retriever subcomplex.</text>
</comment>
<dbReference type="PROSITE" id="PS51269">
    <property type="entry name" value="COMM"/>
    <property type="match status" value="1"/>
</dbReference>
<feature type="domain" description="COMM" evidence="2">
    <location>
        <begin position="12"/>
        <end position="89"/>
    </location>
</feature>